<dbReference type="GO" id="GO:0051301">
    <property type="term" value="P:cell division"/>
    <property type="evidence" value="ECO:0007669"/>
    <property type="project" value="UniProtKB-KW"/>
</dbReference>
<evidence type="ECO:0000256" key="4">
    <source>
        <dbReference type="ARBA" id="ARBA00022475"/>
    </source>
</evidence>
<reference evidence="14 15" key="1">
    <citation type="journal article" date="2016" name="Nat. Commun.">
        <title>Thousands of microbial genomes shed light on interconnected biogeochemical processes in an aquifer system.</title>
        <authorList>
            <person name="Anantharaman K."/>
            <person name="Brown C.T."/>
            <person name="Hug L.A."/>
            <person name="Sharon I."/>
            <person name="Castelle C.J."/>
            <person name="Probst A.J."/>
            <person name="Thomas B.C."/>
            <person name="Singh A."/>
            <person name="Wilkins M.J."/>
            <person name="Karaoz U."/>
            <person name="Brodie E.L."/>
            <person name="Williams K.H."/>
            <person name="Hubbard S.S."/>
            <person name="Banfield J.F."/>
        </authorList>
    </citation>
    <scope>NUCLEOTIDE SEQUENCE [LARGE SCALE GENOMIC DNA]</scope>
</reference>
<feature type="transmembrane region" description="Helical" evidence="11">
    <location>
        <begin position="231"/>
        <end position="256"/>
    </location>
</feature>
<feature type="domain" description="FtsX extracellular" evidence="13">
    <location>
        <begin position="58"/>
        <end position="146"/>
    </location>
</feature>
<dbReference type="Pfam" id="PF02687">
    <property type="entry name" value="FtsX"/>
    <property type="match status" value="1"/>
</dbReference>
<feature type="transmembrane region" description="Helical" evidence="11">
    <location>
        <begin position="178"/>
        <end position="198"/>
    </location>
</feature>
<evidence type="ECO:0000256" key="10">
    <source>
        <dbReference type="PIRNR" id="PIRNR003097"/>
    </source>
</evidence>
<evidence type="ECO:0000256" key="7">
    <source>
        <dbReference type="ARBA" id="ARBA00022989"/>
    </source>
</evidence>
<dbReference type="EMBL" id="MHKB01000003">
    <property type="protein sequence ID" value="OGY79909.1"/>
    <property type="molecule type" value="Genomic_DNA"/>
</dbReference>
<dbReference type="Gene3D" id="3.30.70.3040">
    <property type="match status" value="1"/>
</dbReference>
<feature type="domain" description="ABC3 transporter permease C-terminal" evidence="12">
    <location>
        <begin position="181"/>
        <end position="303"/>
    </location>
</feature>
<evidence type="ECO:0000256" key="1">
    <source>
        <dbReference type="ARBA" id="ARBA00004651"/>
    </source>
</evidence>
<accession>A0A1G2ATR0</accession>
<evidence type="ECO:0000313" key="14">
    <source>
        <dbReference type="EMBL" id="OGY79909.1"/>
    </source>
</evidence>
<feature type="transmembrane region" description="Helical" evidence="11">
    <location>
        <begin position="276"/>
        <end position="298"/>
    </location>
</feature>
<dbReference type="GO" id="GO:0005886">
    <property type="term" value="C:plasma membrane"/>
    <property type="evidence" value="ECO:0007669"/>
    <property type="project" value="UniProtKB-SubCell"/>
</dbReference>
<evidence type="ECO:0000256" key="3">
    <source>
        <dbReference type="ARBA" id="ARBA00021907"/>
    </source>
</evidence>
<evidence type="ECO:0000256" key="11">
    <source>
        <dbReference type="SAM" id="Phobius"/>
    </source>
</evidence>
<keyword evidence="8 10" id="KW-0472">Membrane</keyword>
<keyword evidence="6 11" id="KW-0812">Transmembrane</keyword>
<dbReference type="AlphaFoldDB" id="A0A1G2ATR0"/>
<keyword evidence="7 11" id="KW-1133">Transmembrane helix</keyword>
<protein>
    <recommendedName>
        <fullName evidence="3 10">Cell division protein FtsX</fullName>
    </recommendedName>
</protein>
<evidence type="ECO:0000256" key="5">
    <source>
        <dbReference type="ARBA" id="ARBA00022618"/>
    </source>
</evidence>
<dbReference type="Pfam" id="PF18075">
    <property type="entry name" value="FtsX_ECD"/>
    <property type="match status" value="1"/>
</dbReference>
<feature type="transmembrane region" description="Helical" evidence="11">
    <location>
        <begin position="20"/>
        <end position="47"/>
    </location>
</feature>
<dbReference type="STRING" id="1798540.A3B74_01500"/>
<dbReference type="PIRSF" id="PIRSF003097">
    <property type="entry name" value="FtsX"/>
    <property type="match status" value="1"/>
</dbReference>
<evidence type="ECO:0000259" key="13">
    <source>
        <dbReference type="Pfam" id="PF18075"/>
    </source>
</evidence>
<evidence type="ECO:0000313" key="15">
    <source>
        <dbReference type="Proteomes" id="UP000177165"/>
    </source>
</evidence>
<evidence type="ECO:0000256" key="6">
    <source>
        <dbReference type="ARBA" id="ARBA00022692"/>
    </source>
</evidence>
<name>A0A1G2ATR0_9BACT</name>
<comment type="similarity">
    <text evidence="2 10">Belongs to the ABC-4 integral membrane protein family. FtsX subfamily.</text>
</comment>
<dbReference type="InterPro" id="IPR004513">
    <property type="entry name" value="FtsX"/>
</dbReference>
<evidence type="ECO:0000256" key="2">
    <source>
        <dbReference type="ARBA" id="ARBA00007379"/>
    </source>
</evidence>
<keyword evidence="9 10" id="KW-0131">Cell cycle</keyword>
<proteinExistence type="inferred from homology"/>
<evidence type="ECO:0000256" key="9">
    <source>
        <dbReference type="ARBA" id="ARBA00023306"/>
    </source>
</evidence>
<sequence>MIVTFFRATKFAFQNFWRNFWLSIVTIFILTLTLVSVSLLSAVNLLANQAITVVKEKVNIDVFFSSAAQAEQMLAVRAFVEQMPEAKQVEYVSATEALERFKKEHVADLDILASLAELEENPLPASLVIQAYELDQYQTIIDKLRASSFADILTTQDFDDNRSVIQRISILSQRVTQIGLVLSFIFATISLLMVFNTIRITIYTHREELNIMKLVGATNWFIRTPFFLEGILYAMIASIVTMAFLYPTFVFVSPYIQAFFQGYSFDFIQFLELHFWKIFALQIGLSLVLSVLSSMIAITRYLRV</sequence>
<dbReference type="Proteomes" id="UP000177165">
    <property type="component" value="Unassembled WGS sequence"/>
</dbReference>
<evidence type="ECO:0000256" key="8">
    <source>
        <dbReference type="ARBA" id="ARBA00023136"/>
    </source>
</evidence>
<evidence type="ECO:0000259" key="12">
    <source>
        <dbReference type="Pfam" id="PF02687"/>
    </source>
</evidence>
<organism evidence="14 15">
    <name type="scientific">Candidatus Kerfeldbacteria bacterium RIFCSPHIGHO2_02_FULL_42_14</name>
    <dbReference type="NCBI Taxonomy" id="1798540"/>
    <lineage>
        <taxon>Bacteria</taxon>
        <taxon>Candidatus Kerfeldiibacteriota</taxon>
    </lineage>
</organism>
<keyword evidence="4 10" id="KW-1003">Cell membrane</keyword>
<dbReference type="InterPro" id="IPR003838">
    <property type="entry name" value="ABC3_permease_C"/>
</dbReference>
<keyword evidence="5 10" id="KW-0132">Cell division</keyword>
<comment type="caution">
    <text evidence="14">The sequence shown here is derived from an EMBL/GenBank/DDBJ whole genome shotgun (WGS) entry which is preliminary data.</text>
</comment>
<gene>
    <name evidence="14" type="ORF">A3B74_01500</name>
</gene>
<comment type="subcellular location">
    <subcellularLocation>
        <location evidence="1">Cell membrane</location>
        <topology evidence="1">Multi-pass membrane protein</topology>
    </subcellularLocation>
</comment>
<dbReference type="PANTHER" id="PTHR47755">
    <property type="entry name" value="CELL DIVISION PROTEIN FTSX"/>
    <property type="match status" value="1"/>
</dbReference>
<dbReference type="InterPro" id="IPR040690">
    <property type="entry name" value="FtsX_ECD"/>
</dbReference>
<dbReference type="PANTHER" id="PTHR47755:SF1">
    <property type="entry name" value="CELL DIVISION PROTEIN FTSX"/>
    <property type="match status" value="1"/>
</dbReference>